<dbReference type="Gene3D" id="1.10.220.160">
    <property type="match status" value="1"/>
</dbReference>
<dbReference type="PROSITE" id="PS50280">
    <property type="entry name" value="SET"/>
    <property type="match status" value="1"/>
</dbReference>
<dbReference type="InterPro" id="IPR050869">
    <property type="entry name" value="H3K4_H4K5_MeTrfase"/>
</dbReference>
<dbReference type="InterPro" id="IPR001214">
    <property type="entry name" value="SET_dom"/>
</dbReference>
<evidence type="ECO:0000256" key="2">
    <source>
        <dbReference type="ARBA" id="ARBA00022771"/>
    </source>
</evidence>
<dbReference type="SMART" id="SM00317">
    <property type="entry name" value="SET"/>
    <property type="match status" value="1"/>
</dbReference>
<dbReference type="Pfam" id="PF00856">
    <property type="entry name" value="SET"/>
    <property type="match status" value="1"/>
</dbReference>
<evidence type="ECO:0000259" key="6">
    <source>
        <dbReference type="PROSITE" id="PS50280"/>
    </source>
</evidence>
<dbReference type="PANTHER" id="PTHR12197">
    <property type="entry name" value="HISTONE-LYSINE N-METHYLTRANSFERASE SMYD"/>
    <property type="match status" value="1"/>
</dbReference>
<organism evidence="8 9">
    <name type="scientific">Coemansia asiatica</name>
    <dbReference type="NCBI Taxonomy" id="1052880"/>
    <lineage>
        <taxon>Eukaryota</taxon>
        <taxon>Fungi</taxon>
        <taxon>Fungi incertae sedis</taxon>
        <taxon>Zoopagomycota</taxon>
        <taxon>Kickxellomycotina</taxon>
        <taxon>Kickxellomycetes</taxon>
        <taxon>Kickxellales</taxon>
        <taxon>Kickxellaceae</taxon>
        <taxon>Coemansia</taxon>
    </lineage>
</organism>
<keyword evidence="2 4" id="KW-0863">Zinc-finger</keyword>
<dbReference type="PROSITE" id="PS01360">
    <property type="entry name" value="ZF_MYND_1"/>
    <property type="match status" value="1"/>
</dbReference>
<accession>A0A9W7XN64</accession>
<evidence type="ECO:0000256" key="1">
    <source>
        <dbReference type="ARBA" id="ARBA00022723"/>
    </source>
</evidence>
<dbReference type="Proteomes" id="UP001145021">
    <property type="component" value="Unassembled WGS sequence"/>
</dbReference>
<sequence length="524" mass="59045">MTDSALISEFLAQNALKIVEDAVKGQKTIATRSIRRGDIVLSVHPLFGFPVRPGEEEEEGSADAAEDPKAPAPVAQPEDRCTQCFQKLPQKRPRCSQCHRAQYCSIKCLNNHWKVRHYLECSTSKTAVTQQQTVDQLARRIKPAYRPYLRMAIGVVSYVERARKSKRLPEWMKLQIAAWDRLVSHKNDHPKYVIRQYSEIADVIISSDLAPQWLTKDDIVDYLCRFGCNNFAAFDSSDIVQMTGHLCSPVVSLLFNHSCLPNALFIYSEADGLQIVRALDDIEEGEEISISYIDGLRPRCERQTTLQEVYFFACKCARCAGDNTDRARIDAMMDRKLNSDEKAKQMPHGLPTDFAQTPTIEPWVQYVVKSMLSCLNNGIAVSDMDKQVLGAVENLETCDLSFVAYRHWLECQDDCLDRISAGTDHMWVWAYVASLYVLAFYSISYPPFHPLVGRQSLQCAQLAWNALQTLESSSCAGGILPLNIDLVKKMCLGAQIVHKVSGDPSVDKTSAKIMLLLEQLSEEF</sequence>
<evidence type="ECO:0000256" key="3">
    <source>
        <dbReference type="ARBA" id="ARBA00022833"/>
    </source>
</evidence>
<dbReference type="GO" id="GO:0008270">
    <property type="term" value="F:zinc ion binding"/>
    <property type="evidence" value="ECO:0007669"/>
    <property type="project" value="UniProtKB-KW"/>
</dbReference>
<dbReference type="AlphaFoldDB" id="A0A9W7XN64"/>
<dbReference type="SUPFAM" id="SSF82199">
    <property type="entry name" value="SET domain"/>
    <property type="match status" value="1"/>
</dbReference>
<dbReference type="Gene3D" id="2.170.270.10">
    <property type="entry name" value="SET domain"/>
    <property type="match status" value="1"/>
</dbReference>
<dbReference type="PROSITE" id="PS50865">
    <property type="entry name" value="ZF_MYND_2"/>
    <property type="match status" value="1"/>
</dbReference>
<feature type="domain" description="MYND-type" evidence="7">
    <location>
        <begin position="81"/>
        <end position="121"/>
    </location>
</feature>
<evidence type="ECO:0000256" key="5">
    <source>
        <dbReference type="SAM" id="MobiDB-lite"/>
    </source>
</evidence>
<keyword evidence="3" id="KW-0862">Zinc</keyword>
<feature type="compositionally biased region" description="Acidic residues" evidence="5">
    <location>
        <begin position="55"/>
        <end position="65"/>
    </location>
</feature>
<evidence type="ECO:0000313" key="9">
    <source>
        <dbReference type="Proteomes" id="UP001145021"/>
    </source>
</evidence>
<keyword evidence="1" id="KW-0479">Metal-binding</keyword>
<reference evidence="8" key="1">
    <citation type="submission" date="2022-07" db="EMBL/GenBank/DDBJ databases">
        <title>Phylogenomic reconstructions and comparative analyses of Kickxellomycotina fungi.</title>
        <authorList>
            <person name="Reynolds N.K."/>
            <person name="Stajich J.E."/>
            <person name="Barry K."/>
            <person name="Grigoriev I.V."/>
            <person name="Crous P."/>
            <person name="Smith M.E."/>
        </authorList>
    </citation>
    <scope>NUCLEOTIDE SEQUENCE</scope>
    <source>
        <strain evidence="8">NBRC 105413</strain>
    </source>
</reference>
<name>A0A9W7XN64_9FUNG</name>
<dbReference type="GO" id="GO:0005634">
    <property type="term" value="C:nucleus"/>
    <property type="evidence" value="ECO:0007669"/>
    <property type="project" value="TreeGrafter"/>
</dbReference>
<evidence type="ECO:0000256" key="4">
    <source>
        <dbReference type="PROSITE-ProRule" id="PRU00134"/>
    </source>
</evidence>
<evidence type="ECO:0000313" key="8">
    <source>
        <dbReference type="EMBL" id="KAJ1646954.1"/>
    </source>
</evidence>
<comment type="caution">
    <text evidence="8">The sequence shown here is derived from an EMBL/GenBank/DDBJ whole genome shotgun (WGS) entry which is preliminary data.</text>
</comment>
<keyword evidence="9" id="KW-1185">Reference proteome</keyword>
<proteinExistence type="predicted"/>
<dbReference type="InterPro" id="IPR046341">
    <property type="entry name" value="SET_dom_sf"/>
</dbReference>
<dbReference type="PANTHER" id="PTHR12197:SF251">
    <property type="entry name" value="EG:BACR7C10.4 PROTEIN"/>
    <property type="match status" value="1"/>
</dbReference>
<feature type="region of interest" description="Disordered" evidence="5">
    <location>
        <begin position="52"/>
        <end position="76"/>
    </location>
</feature>
<dbReference type="Gene3D" id="6.10.140.2220">
    <property type="match status" value="1"/>
</dbReference>
<dbReference type="InterPro" id="IPR002893">
    <property type="entry name" value="Znf_MYND"/>
</dbReference>
<protein>
    <submittedName>
        <fullName evidence="8">Uncharacterized protein</fullName>
    </submittedName>
</protein>
<dbReference type="EMBL" id="JANBOH010000044">
    <property type="protein sequence ID" value="KAJ1646954.1"/>
    <property type="molecule type" value="Genomic_DNA"/>
</dbReference>
<dbReference type="CDD" id="cd20071">
    <property type="entry name" value="SET_SMYD"/>
    <property type="match status" value="1"/>
</dbReference>
<feature type="domain" description="SET" evidence="6">
    <location>
        <begin position="14"/>
        <end position="293"/>
    </location>
</feature>
<dbReference type="Pfam" id="PF01753">
    <property type="entry name" value="zf-MYND"/>
    <property type="match status" value="1"/>
</dbReference>
<gene>
    <name evidence="8" type="ORF">LPJ64_001628</name>
</gene>
<evidence type="ECO:0000259" key="7">
    <source>
        <dbReference type="PROSITE" id="PS50865"/>
    </source>
</evidence>